<dbReference type="InterPro" id="IPR038883">
    <property type="entry name" value="AN11006-like"/>
</dbReference>
<dbReference type="OrthoDB" id="2951834at2759"/>
<evidence type="ECO:0000256" key="1">
    <source>
        <dbReference type="SAM" id="MobiDB-lite"/>
    </source>
</evidence>
<dbReference type="Proteomes" id="UP000235786">
    <property type="component" value="Unassembled WGS sequence"/>
</dbReference>
<dbReference type="AlphaFoldDB" id="A0A2J6RVK4"/>
<evidence type="ECO:0008006" key="4">
    <source>
        <dbReference type="Google" id="ProtNLM"/>
    </source>
</evidence>
<sequence>MAIPETPTKRPATSTNSPNKRLCTSPTTSLPQSRPARSIQSIIDLPEDAVWALPKQCLREYFLSLQAYARHPYPLQPALPSPSTPSAPALPSEVPPLLRLPLEIRELIYSYLLPAPCNIRGPHPRQLQTHILLTQPILPSLLLLSHQIRSEALPVFYGCPTQIVHITINYNLWRHKTTRSDLILSSALTSSIKHLHLSVHLGSEKRATKPGEVEADARVTEIKKGIKKVGKWLSGADVQSLRISWQEPPQTYTWEQKREVLDGMKVLRAVHVEAGEINWGLNWNKGKKYRFEIEYLKELERARQDDGTVKIYGTTWMDMDI</sequence>
<protein>
    <recommendedName>
        <fullName evidence="4">F-box domain-containing protein</fullName>
    </recommendedName>
</protein>
<proteinExistence type="predicted"/>
<name>A0A2J6RVK4_HYAVF</name>
<accession>A0A2J6RVK4</accession>
<dbReference type="PANTHER" id="PTHR42085">
    <property type="entry name" value="F-BOX DOMAIN-CONTAINING PROTEIN"/>
    <property type="match status" value="1"/>
</dbReference>
<feature type="compositionally biased region" description="Polar residues" evidence="1">
    <location>
        <begin position="11"/>
        <end position="32"/>
    </location>
</feature>
<evidence type="ECO:0000313" key="2">
    <source>
        <dbReference type="EMBL" id="PMD42562.1"/>
    </source>
</evidence>
<feature type="region of interest" description="Disordered" evidence="1">
    <location>
        <begin position="1"/>
        <end position="35"/>
    </location>
</feature>
<dbReference type="PANTHER" id="PTHR42085:SF2">
    <property type="entry name" value="F-BOX DOMAIN-CONTAINING PROTEIN"/>
    <property type="match status" value="1"/>
</dbReference>
<keyword evidence="3" id="KW-1185">Reference proteome</keyword>
<dbReference type="STRING" id="1149755.A0A2J6RVK4"/>
<reference evidence="2 3" key="1">
    <citation type="submission" date="2016-04" db="EMBL/GenBank/DDBJ databases">
        <title>A degradative enzymes factory behind the ericoid mycorrhizal symbiosis.</title>
        <authorList>
            <consortium name="DOE Joint Genome Institute"/>
            <person name="Martino E."/>
            <person name="Morin E."/>
            <person name="Grelet G."/>
            <person name="Kuo A."/>
            <person name="Kohler A."/>
            <person name="Daghino S."/>
            <person name="Barry K."/>
            <person name="Choi C."/>
            <person name="Cichocki N."/>
            <person name="Clum A."/>
            <person name="Copeland A."/>
            <person name="Hainaut M."/>
            <person name="Haridas S."/>
            <person name="Labutti K."/>
            <person name="Lindquist E."/>
            <person name="Lipzen A."/>
            <person name="Khouja H.-R."/>
            <person name="Murat C."/>
            <person name="Ohm R."/>
            <person name="Olson A."/>
            <person name="Spatafora J."/>
            <person name="Veneault-Fourrey C."/>
            <person name="Henrissat B."/>
            <person name="Grigoriev I."/>
            <person name="Martin F."/>
            <person name="Perotto S."/>
        </authorList>
    </citation>
    <scope>NUCLEOTIDE SEQUENCE [LARGE SCALE GENOMIC DNA]</scope>
    <source>
        <strain evidence="2 3">F</strain>
    </source>
</reference>
<organism evidence="2 3">
    <name type="scientific">Hyaloscypha variabilis (strain UAMH 11265 / GT02V1 / F)</name>
    <name type="common">Meliniomyces variabilis</name>
    <dbReference type="NCBI Taxonomy" id="1149755"/>
    <lineage>
        <taxon>Eukaryota</taxon>
        <taxon>Fungi</taxon>
        <taxon>Dikarya</taxon>
        <taxon>Ascomycota</taxon>
        <taxon>Pezizomycotina</taxon>
        <taxon>Leotiomycetes</taxon>
        <taxon>Helotiales</taxon>
        <taxon>Hyaloscyphaceae</taxon>
        <taxon>Hyaloscypha</taxon>
        <taxon>Hyaloscypha variabilis</taxon>
    </lineage>
</organism>
<evidence type="ECO:0000313" key="3">
    <source>
        <dbReference type="Proteomes" id="UP000235786"/>
    </source>
</evidence>
<dbReference type="EMBL" id="KZ613943">
    <property type="protein sequence ID" value="PMD42562.1"/>
    <property type="molecule type" value="Genomic_DNA"/>
</dbReference>
<gene>
    <name evidence="2" type="ORF">L207DRAFT_581222</name>
</gene>